<dbReference type="EMBL" id="VUJU01007067">
    <property type="protein sequence ID" value="KAF0746814.1"/>
    <property type="molecule type" value="Genomic_DNA"/>
</dbReference>
<dbReference type="OrthoDB" id="6599060at2759"/>
<dbReference type="Proteomes" id="UP000478052">
    <property type="component" value="Unassembled WGS sequence"/>
</dbReference>
<evidence type="ECO:0000259" key="1">
    <source>
        <dbReference type="Pfam" id="PF10551"/>
    </source>
</evidence>
<name>A0A6G0Y098_APHCR</name>
<keyword evidence="3" id="KW-1185">Reference proteome</keyword>
<dbReference type="AlphaFoldDB" id="A0A6G0Y098"/>
<evidence type="ECO:0000313" key="2">
    <source>
        <dbReference type="EMBL" id="KAF0746814.1"/>
    </source>
</evidence>
<feature type="domain" description="MULE transposase" evidence="1">
    <location>
        <begin position="187"/>
        <end position="279"/>
    </location>
</feature>
<accession>A0A6G0Y098</accession>
<sequence length="433" mass="50520">MDFKIIDSNKGGKCLLLDDFKYRKFRVNISGNVVWRYYIKNCTSTVTTCSQLKNILKINNTHKHEQVETAKIQIQEVRNVCKRKACDDIHERPRKIIRKEVSSIENNEIIGSNDVNLIRKSIYNERRKLLPTLPKSLEDALNIVSNSDILTCQNEKMTFVYKQDQIIIVACKKNIEFLCNHCDEYLADGTFTYKPKYFYQLYTIHGWSRNYYFPLVHCFLPSKTELCYLKMWANIKNICLELGQVLNINIIHLDFEIAAHTAVQNTFSGVTVKGCRFHFGQALWRKIQSNNNLRQSYNAKQNETGEWLKMFFGLPFLPVHEVTDAFTDLMSICPQDACSAFGDYILNTYIEGQFPMEIWTHPINANITTRTTNGAERFHQGFNSEFYSLNPSVFMVIDVLRNIHIDTVTRMNQYHKGIQNIIRPIEKQKQVSK</sequence>
<dbReference type="PANTHER" id="PTHR47160">
    <property type="entry name" value="PUTATIVE-RELATED"/>
    <property type="match status" value="1"/>
</dbReference>
<reference evidence="2 3" key="1">
    <citation type="submission" date="2019-08" db="EMBL/GenBank/DDBJ databases">
        <title>Whole genome of Aphis craccivora.</title>
        <authorList>
            <person name="Voronova N.V."/>
            <person name="Shulinski R.S."/>
            <person name="Bandarenka Y.V."/>
            <person name="Zhorov D.G."/>
            <person name="Warner D."/>
        </authorList>
    </citation>
    <scope>NUCLEOTIDE SEQUENCE [LARGE SCALE GENOMIC DNA]</scope>
    <source>
        <strain evidence="2">180601</strain>
        <tissue evidence="2">Whole Body</tissue>
    </source>
</reference>
<proteinExistence type="predicted"/>
<gene>
    <name evidence="2" type="ORF">FWK35_00024308</name>
</gene>
<comment type="caution">
    <text evidence="2">The sequence shown here is derived from an EMBL/GenBank/DDBJ whole genome shotgun (WGS) entry which is preliminary data.</text>
</comment>
<organism evidence="2 3">
    <name type="scientific">Aphis craccivora</name>
    <name type="common">Cowpea aphid</name>
    <dbReference type="NCBI Taxonomy" id="307492"/>
    <lineage>
        <taxon>Eukaryota</taxon>
        <taxon>Metazoa</taxon>
        <taxon>Ecdysozoa</taxon>
        <taxon>Arthropoda</taxon>
        <taxon>Hexapoda</taxon>
        <taxon>Insecta</taxon>
        <taxon>Pterygota</taxon>
        <taxon>Neoptera</taxon>
        <taxon>Paraneoptera</taxon>
        <taxon>Hemiptera</taxon>
        <taxon>Sternorrhyncha</taxon>
        <taxon>Aphidomorpha</taxon>
        <taxon>Aphidoidea</taxon>
        <taxon>Aphididae</taxon>
        <taxon>Aphidini</taxon>
        <taxon>Aphis</taxon>
        <taxon>Aphis</taxon>
    </lineage>
</organism>
<dbReference type="Pfam" id="PF10551">
    <property type="entry name" value="MULE"/>
    <property type="match status" value="1"/>
</dbReference>
<evidence type="ECO:0000313" key="3">
    <source>
        <dbReference type="Proteomes" id="UP000478052"/>
    </source>
</evidence>
<protein>
    <recommendedName>
        <fullName evidence="1">MULE transposase domain-containing protein</fullName>
    </recommendedName>
</protein>
<dbReference type="PANTHER" id="PTHR47160:SF10">
    <property type="entry name" value="MULE TRANSPOSASE DOMAIN-CONTAINING PROTEIN"/>
    <property type="match status" value="1"/>
</dbReference>
<dbReference type="InterPro" id="IPR018289">
    <property type="entry name" value="MULE_transposase_dom"/>
</dbReference>
<dbReference type="Gene3D" id="2.20.25.240">
    <property type="match status" value="1"/>
</dbReference>